<name>A0A150P909_SORCE</name>
<accession>A0A150P909</accession>
<comment type="caution">
    <text evidence="1">The sequence shown here is derived from an EMBL/GenBank/DDBJ whole genome shotgun (WGS) entry which is preliminary data.</text>
</comment>
<gene>
    <name evidence="1" type="ORF">BE04_40585</name>
</gene>
<organism evidence="1 2">
    <name type="scientific">Sorangium cellulosum</name>
    <name type="common">Polyangium cellulosum</name>
    <dbReference type="NCBI Taxonomy" id="56"/>
    <lineage>
        <taxon>Bacteria</taxon>
        <taxon>Pseudomonadati</taxon>
        <taxon>Myxococcota</taxon>
        <taxon>Polyangia</taxon>
        <taxon>Polyangiales</taxon>
        <taxon>Polyangiaceae</taxon>
        <taxon>Sorangium</taxon>
    </lineage>
</organism>
<protein>
    <submittedName>
        <fullName evidence="1">Uncharacterized protein</fullName>
    </submittedName>
</protein>
<reference evidence="1 2" key="1">
    <citation type="submission" date="2014-02" db="EMBL/GenBank/DDBJ databases">
        <title>The small core and large imbalanced accessory genome model reveals a collaborative survival strategy of Sorangium cellulosum strains in nature.</title>
        <authorList>
            <person name="Han K."/>
            <person name="Peng R."/>
            <person name="Blom J."/>
            <person name="Li Y.-Z."/>
        </authorList>
    </citation>
    <scope>NUCLEOTIDE SEQUENCE [LARGE SCALE GENOMIC DNA]</scope>
    <source>
        <strain evidence="1 2">So0157-18</strain>
    </source>
</reference>
<sequence length="255" mass="27880">MELARESGAYLGEIASDSLVRPGGVWARKLVDRLLASRPIEGALADAAAYRAFVESVVAGAKEMALWGKIGPEAADAFAGWMDQCWSALRGASTNQDQPSRFTLFVFQLLSPVHPRAAPDSRPADPRTWWAALERLASRIVDEGSPADIFPLVFELRESNVLRCLRAGSLRTFIDHLAARVDGEPPGVLHANSDVMESWPWILIYASEVLEAVALADDADASLHETISRILEKWANPPLSLDRAVRAARRLRTGS</sequence>
<dbReference type="Proteomes" id="UP000075604">
    <property type="component" value="Unassembled WGS sequence"/>
</dbReference>
<dbReference type="EMBL" id="JELX01003492">
    <property type="protein sequence ID" value="KYF52106.1"/>
    <property type="molecule type" value="Genomic_DNA"/>
</dbReference>
<proteinExistence type="predicted"/>
<evidence type="ECO:0000313" key="2">
    <source>
        <dbReference type="Proteomes" id="UP000075604"/>
    </source>
</evidence>
<evidence type="ECO:0000313" key="1">
    <source>
        <dbReference type="EMBL" id="KYF52106.1"/>
    </source>
</evidence>
<dbReference type="AlphaFoldDB" id="A0A150P909"/>